<dbReference type="InterPro" id="IPR001025">
    <property type="entry name" value="BAH_dom"/>
</dbReference>
<feature type="compositionally biased region" description="Low complexity" evidence="6">
    <location>
        <begin position="982"/>
        <end position="993"/>
    </location>
</feature>
<protein>
    <recommendedName>
        <fullName evidence="13">BAH-domain-containing protein</fullName>
    </recommendedName>
</protein>
<feature type="region of interest" description="Disordered" evidence="6">
    <location>
        <begin position="1471"/>
        <end position="1533"/>
    </location>
</feature>
<keyword evidence="1" id="KW-0479">Metal-binding</keyword>
<feature type="region of interest" description="Disordered" evidence="6">
    <location>
        <begin position="500"/>
        <end position="543"/>
    </location>
</feature>
<evidence type="ECO:0000259" key="7">
    <source>
        <dbReference type="PROSITE" id="PS50016"/>
    </source>
</evidence>
<dbReference type="FunFam" id="2.30.30.490:FF:000018">
    <property type="entry name" value="Lid2 complex component snt2"/>
    <property type="match status" value="1"/>
</dbReference>
<feature type="region of interest" description="Disordered" evidence="6">
    <location>
        <begin position="1315"/>
        <end position="1360"/>
    </location>
</feature>
<keyword evidence="2 5" id="KW-0863">Zinc-finger</keyword>
<evidence type="ECO:0000256" key="5">
    <source>
        <dbReference type="PROSITE-ProRule" id="PRU00146"/>
    </source>
</evidence>
<dbReference type="Pfam" id="PF13832">
    <property type="entry name" value="zf-HC5HC2H_2"/>
    <property type="match status" value="1"/>
</dbReference>
<feature type="region of interest" description="Disordered" evidence="6">
    <location>
        <begin position="956"/>
        <end position="1022"/>
    </location>
</feature>
<feature type="region of interest" description="Disordered" evidence="6">
    <location>
        <begin position="1379"/>
        <end position="1411"/>
    </location>
</feature>
<evidence type="ECO:0000259" key="9">
    <source>
        <dbReference type="PROSITE" id="PS51156"/>
    </source>
</evidence>
<name>A0A6A6TT77_9PLEO</name>
<dbReference type="PROSITE" id="PS51038">
    <property type="entry name" value="BAH"/>
    <property type="match status" value="1"/>
</dbReference>
<feature type="region of interest" description="Disordered" evidence="6">
    <location>
        <begin position="1"/>
        <end position="251"/>
    </location>
</feature>
<keyword evidence="3" id="KW-0862">Zinc</keyword>
<proteinExistence type="predicted"/>
<gene>
    <name evidence="11" type="ORF">K491DRAFT_584748</name>
</gene>
<evidence type="ECO:0000259" key="8">
    <source>
        <dbReference type="PROSITE" id="PS51038"/>
    </source>
</evidence>
<dbReference type="GO" id="GO:0004842">
    <property type="term" value="F:ubiquitin-protein transferase activity"/>
    <property type="evidence" value="ECO:0007669"/>
    <property type="project" value="TreeGrafter"/>
</dbReference>
<feature type="region of interest" description="Disordered" evidence="6">
    <location>
        <begin position="1574"/>
        <end position="1725"/>
    </location>
</feature>
<dbReference type="InterPro" id="IPR034732">
    <property type="entry name" value="EPHD"/>
</dbReference>
<feature type="domain" description="ELM2" evidence="9">
    <location>
        <begin position="583"/>
        <end position="749"/>
    </location>
</feature>
<sequence length="1725" mass="189972">MVDGRNGGGEAASLTGGNQSNAEPAQAQGHAQSANVTPRAAAEDMPPSKAPSKASSRRNSTQVASTADLRQPAQTANDTPFGGELPPQSQPMTATTSSSSHASAKESQEPKEPAVAPYGTRSRNRPGTSRPNYAEDVEMDFEMAPAAANGNVSEPPSRASVATENGQSSGVGGKKGSGPTQSNAPWGNGGATTKDQPPNPNIPGTSSFAANPSVPSAQPPKRRKNAASHATSGNHANAAGPSQVGARRANGAMVTANSTRESSMMTFERTGAMLRNGRLEADDGRTVSINDQVYLVCEPPGEPYYVCRIMEWQHVNGDPKARVEAMRVNWFYRPRDVQRYNNDTRLVYATMHSDICPITSLRGQCQILHRAEIDDLDEYRKTKDSFWFNQVFDRFIHRWYDVIPTSQVINVPDRVKKALDERWKYICLETSRVKELTSAVKTCKRCVGFCAGTDSVECAVCHNTYHMNCVRPPLLKKPSRGFAWACGPCSRAQEKKLEARRTPLVGSGNEDGDEEEMLDEEEDDAGGETTAPSPSHSETHVDLHPGTQAEIALAKMWPMRYLGIHCRVEDALQYDDRAIYPRASSRLGPRHQANVNVWHGQPVELVKPAEIKKRYVKSASHKKDTKLTKETVAAIEADKAEKAKRPKWVMDEPPGYVRRGEDYPNKDSRCTAELMFRMPPLGVYSTRGEDDAPTVTENQVEAYMKRAKLFAKDIGIEAYQTDFLDKCLALFAKTSYDAEAALKLVKKLDRRKDLKIPELSKEEEKRWSEGVAKYGSEIRSVRLNVKTMNFYGDAVRYYYMWKKTPKGKEIWGSYSNRKGRNKKAEADTQTRLLDDIAHDYDDSAFDNEKAVQRKRGFQCKFCTTRHSRQWRRAPGVSPGQMVAADGRTSKSNSTGFVVALCQRCANLWRKYAVKWENTDEIAKKVAQGGGKAWKRRIDEELLREVYAATSEASATNGHFDYADAPPMVPQPAAEPPKKKQKTTAAAADSGTATPLHDSATRKKEKEKPPPPPKAPTPPPVPAQPRLRILPCAVCRQVEGARLECAACRLTVHKACYGIEEVRHTKWYCDTCKNDKKESVSYNYECVLCPHNLSEQDLYEPPKVSHKKKTDREREKERLEKELVDKAREDYRLRQQDKGRPIFPREPLKRTADNNWVHVQCALWLPETKFTSPNRLDMVEGIGAPTLRYDLVCKICKTTEGACVSCHHCHANLHVGCAHSAGYVFGFDVTPVKATRRDAVSTVTINGESGSMIAAIWCKEHPPKTTIHAMNEQVEGSELIALQLFAREFKQADLTLTGTARKANLVDQSTRIVPQISSTAQVGRRPSAITNTTPTSAKGGRPSNAGLPVKQEESYEASASKPERKCVKCSVEVSPRWWKVEEPTQPSQNGGLLDGRHADNTDDRTDGSIDHGMHIQRNPMVINGTADYAMRDAPAVLPPEQQSRLRVQTDVTIISASSYMCQKCHWKKLNVPEESPEGERSSSMNAEPKQLPVRSPPMQPYVAPPPPQLEGPLWATHTQHQPPRTLPPWHSNGLPPPTMVAGPPPGLSAGPAPLMEAGPPPLNGINHHIGHPPPYHAPYNSLPQPNGYAPFSGPPVHPQLPPAPHRGPYGPPSSGAPPPLHLNNGNGMLVNGMHSPRMPYSPTRPHNHNSSRSTESPFNGPPPIHQYAPLHHGSPAPGSLNRPTTPRDTMMRDAPAPAPAPAPALPSEPRANTGASASPSLRNLLH</sequence>
<organism evidence="11 12">
    <name type="scientific">Lophiostoma macrostomum CBS 122681</name>
    <dbReference type="NCBI Taxonomy" id="1314788"/>
    <lineage>
        <taxon>Eukaryota</taxon>
        <taxon>Fungi</taxon>
        <taxon>Dikarya</taxon>
        <taxon>Ascomycota</taxon>
        <taxon>Pezizomycotina</taxon>
        <taxon>Dothideomycetes</taxon>
        <taxon>Pleosporomycetidae</taxon>
        <taxon>Pleosporales</taxon>
        <taxon>Lophiostomataceae</taxon>
        <taxon>Lophiostoma</taxon>
    </lineage>
</organism>
<feature type="compositionally biased region" description="Basic and acidic residues" evidence="6">
    <location>
        <begin position="103"/>
        <end position="112"/>
    </location>
</feature>
<feature type="compositionally biased region" description="Polar residues" evidence="6">
    <location>
        <begin position="1647"/>
        <end position="1656"/>
    </location>
</feature>
<feature type="compositionally biased region" description="Pro residues" evidence="6">
    <location>
        <begin position="1009"/>
        <end position="1022"/>
    </location>
</feature>
<feature type="compositionally biased region" description="Gly residues" evidence="6">
    <location>
        <begin position="1"/>
        <end position="10"/>
    </location>
</feature>
<evidence type="ECO:0000256" key="3">
    <source>
        <dbReference type="ARBA" id="ARBA00022833"/>
    </source>
</evidence>
<dbReference type="GO" id="GO:0008270">
    <property type="term" value="F:zinc ion binding"/>
    <property type="evidence" value="ECO:0007669"/>
    <property type="project" value="UniProtKB-KW"/>
</dbReference>
<feature type="compositionally biased region" description="Pro residues" evidence="6">
    <location>
        <begin position="1591"/>
        <end position="1619"/>
    </location>
</feature>
<feature type="compositionally biased region" description="Polar residues" evidence="6">
    <location>
        <begin position="15"/>
        <end position="36"/>
    </location>
</feature>
<evidence type="ECO:0008006" key="13">
    <source>
        <dbReference type="Google" id="ProtNLM"/>
    </source>
</evidence>
<dbReference type="PROSITE" id="PS50016">
    <property type="entry name" value="ZF_PHD_2"/>
    <property type="match status" value="1"/>
</dbReference>
<dbReference type="OrthoDB" id="336088at2759"/>
<feature type="compositionally biased region" description="Basic and acidic residues" evidence="6">
    <location>
        <begin position="998"/>
        <end position="1008"/>
    </location>
</feature>
<dbReference type="InterPro" id="IPR029617">
    <property type="entry name" value="Snt2"/>
</dbReference>
<dbReference type="InterPro" id="IPR001965">
    <property type="entry name" value="Znf_PHD"/>
</dbReference>
<feature type="domain" description="PHD-type" evidence="10">
    <location>
        <begin position="1126"/>
        <end position="1261"/>
    </location>
</feature>
<dbReference type="InterPro" id="IPR000949">
    <property type="entry name" value="ELM2_dom"/>
</dbReference>
<feature type="compositionally biased region" description="Polar residues" evidence="6">
    <location>
        <begin position="179"/>
        <end position="216"/>
    </location>
</feature>
<evidence type="ECO:0000256" key="4">
    <source>
        <dbReference type="ARBA" id="ARBA00023242"/>
    </source>
</evidence>
<dbReference type="PROSITE" id="PS51156">
    <property type="entry name" value="ELM2"/>
    <property type="match status" value="1"/>
</dbReference>
<reference evidence="11" key="1">
    <citation type="journal article" date="2020" name="Stud. Mycol.">
        <title>101 Dothideomycetes genomes: a test case for predicting lifestyles and emergence of pathogens.</title>
        <authorList>
            <person name="Haridas S."/>
            <person name="Albert R."/>
            <person name="Binder M."/>
            <person name="Bloem J."/>
            <person name="Labutti K."/>
            <person name="Salamov A."/>
            <person name="Andreopoulos B."/>
            <person name="Baker S."/>
            <person name="Barry K."/>
            <person name="Bills G."/>
            <person name="Bluhm B."/>
            <person name="Cannon C."/>
            <person name="Castanera R."/>
            <person name="Culley D."/>
            <person name="Daum C."/>
            <person name="Ezra D."/>
            <person name="Gonzalez J."/>
            <person name="Henrissat B."/>
            <person name="Kuo A."/>
            <person name="Liang C."/>
            <person name="Lipzen A."/>
            <person name="Lutzoni F."/>
            <person name="Magnuson J."/>
            <person name="Mondo S."/>
            <person name="Nolan M."/>
            <person name="Ohm R."/>
            <person name="Pangilinan J."/>
            <person name="Park H.-J."/>
            <person name="Ramirez L."/>
            <person name="Alfaro M."/>
            <person name="Sun H."/>
            <person name="Tritt A."/>
            <person name="Yoshinaga Y."/>
            <person name="Zwiers L.-H."/>
            <person name="Turgeon B."/>
            <person name="Goodwin S."/>
            <person name="Spatafora J."/>
            <person name="Crous P."/>
            <person name="Grigoriev I."/>
        </authorList>
    </citation>
    <scope>NUCLEOTIDE SEQUENCE</scope>
    <source>
        <strain evidence="11">CBS 122681</strain>
    </source>
</reference>
<dbReference type="Pfam" id="PF01426">
    <property type="entry name" value="BAH"/>
    <property type="match status" value="1"/>
</dbReference>
<dbReference type="InterPro" id="IPR043151">
    <property type="entry name" value="BAH_sf"/>
</dbReference>
<feature type="compositionally biased region" description="Basic and acidic residues" evidence="6">
    <location>
        <begin position="1393"/>
        <end position="1411"/>
    </location>
</feature>
<dbReference type="SMART" id="SM00439">
    <property type="entry name" value="BAH"/>
    <property type="match status" value="1"/>
</dbReference>
<dbReference type="CDD" id="cd15497">
    <property type="entry name" value="PHD1_Snt2p_like"/>
    <property type="match status" value="1"/>
</dbReference>
<feature type="compositionally biased region" description="Low complexity" evidence="6">
    <location>
        <begin position="1620"/>
        <end position="1633"/>
    </location>
</feature>
<dbReference type="SUPFAM" id="SSF57903">
    <property type="entry name" value="FYVE/PHD zinc finger"/>
    <property type="match status" value="2"/>
</dbReference>
<keyword evidence="4" id="KW-0539">Nucleus</keyword>
<dbReference type="GO" id="GO:0003682">
    <property type="term" value="F:chromatin binding"/>
    <property type="evidence" value="ECO:0007669"/>
    <property type="project" value="InterPro"/>
</dbReference>
<dbReference type="SMART" id="SM00249">
    <property type="entry name" value="PHD"/>
    <property type="match status" value="3"/>
</dbReference>
<evidence type="ECO:0000256" key="6">
    <source>
        <dbReference type="SAM" id="MobiDB-lite"/>
    </source>
</evidence>
<feature type="compositionally biased region" description="Polar residues" evidence="6">
    <location>
        <begin position="150"/>
        <end position="165"/>
    </location>
</feature>
<feature type="compositionally biased region" description="Acidic residues" evidence="6">
    <location>
        <begin position="510"/>
        <end position="526"/>
    </location>
</feature>
<dbReference type="Pfam" id="PF00628">
    <property type="entry name" value="PHD"/>
    <property type="match status" value="1"/>
</dbReference>
<dbReference type="CDD" id="cd15571">
    <property type="entry name" value="ePHD"/>
    <property type="match status" value="1"/>
</dbReference>
<dbReference type="Gene3D" id="2.30.30.490">
    <property type="match status" value="1"/>
</dbReference>
<feature type="domain" description="PHD-type" evidence="7">
    <location>
        <begin position="1028"/>
        <end position="1074"/>
    </location>
</feature>
<dbReference type="PANTHER" id="PTHR47672:SF1">
    <property type="entry name" value="E3 UBIQUITIN-PROTEIN LIGASE SNT2"/>
    <property type="match status" value="1"/>
</dbReference>
<dbReference type="Gene3D" id="3.30.40.10">
    <property type="entry name" value="Zinc/RING finger domain, C3HC4 (zinc finger)"/>
    <property type="match status" value="2"/>
</dbReference>
<evidence type="ECO:0000313" key="11">
    <source>
        <dbReference type="EMBL" id="KAF2662980.1"/>
    </source>
</evidence>
<accession>A0A6A6TT77</accession>
<feature type="compositionally biased region" description="Low complexity" evidence="6">
    <location>
        <begin position="93"/>
        <end position="102"/>
    </location>
</feature>
<feature type="compositionally biased region" description="Pro residues" evidence="6">
    <location>
        <begin position="1493"/>
        <end position="1508"/>
    </location>
</feature>
<dbReference type="GO" id="GO:0048189">
    <property type="term" value="C:Lid2 complex"/>
    <property type="evidence" value="ECO:0007669"/>
    <property type="project" value="TreeGrafter"/>
</dbReference>
<dbReference type="PANTHER" id="PTHR47672">
    <property type="entry name" value="E3 UBIQUITIN-PROTEIN LIGASE SNT2"/>
    <property type="match status" value="1"/>
</dbReference>
<keyword evidence="12" id="KW-1185">Reference proteome</keyword>
<dbReference type="GO" id="GO:0036205">
    <property type="term" value="P:histone catabolic process"/>
    <property type="evidence" value="ECO:0007669"/>
    <property type="project" value="TreeGrafter"/>
</dbReference>
<feature type="domain" description="BAH" evidence="8">
    <location>
        <begin position="285"/>
        <end position="403"/>
    </location>
</feature>
<feature type="compositionally biased region" description="Polar residues" evidence="6">
    <location>
        <begin position="1712"/>
        <end position="1725"/>
    </location>
</feature>
<dbReference type="Proteomes" id="UP000799324">
    <property type="component" value="Unassembled WGS sequence"/>
</dbReference>
<evidence type="ECO:0000256" key="1">
    <source>
        <dbReference type="ARBA" id="ARBA00022723"/>
    </source>
</evidence>
<dbReference type="EMBL" id="MU004288">
    <property type="protein sequence ID" value="KAF2662980.1"/>
    <property type="molecule type" value="Genomic_DNA"/>
</dbReference>
<dbReference type="InterPro" id="IPR013083">
    <property type="entry name" value="Znf_RING/FYVE/PHD"/>
</dbReference>
<evidence type="ECO:0000259" key="10">
    <source>
        <dbReference type="PROSITE" id="PS51805"/>
    </source>
</evidence>
<dbReference type="PROSITE" id="PS51805">
    <property type="entry name" value="EPHD"/>
    <property type="match status" value="1"/>
</dbReference>
<evidence type="ECO:0000256" key="2">
    <source>
        <dbReference type="ARBA" id="ARBA00022771"/>
    </source>
</evidence>
<dbReference type="InterPro" id="IPR011011">
    <property type="entry name" value="Znf_FYVE_PHD"/>
</dbReference>
<evidence type="ECO:0000313" key="12">
    <source>
        <dbReference type="Proteomes" id="UP000799324"/>
    </source>
</evidence>
<feature type="compositionally biased region" description="Pro residues" evidence="6">
    <location>
        <begin position="1695"/>
        <end position="1705"/>
    </location>
</feature>
<dbReference type="InterPro" id="IPR019787">
    <property type="entry name" value="Znf_PHD-finger"/>
</dbReference>